<sequence>MADMSGILICGPPCPFARASLDRIRSNQVRKFNPVIKTMVPRTLVPHALVLVAEILFCCVWGQDLRTCPSPSTQDCYYNGADVVTFPVDVPAANKFFIVGGFFDVHSKSTDPYNPCGGEITMEGILTLQAFLWGIKNFRPTVQQNRDVTIGVVAFDSCSRPEQSLQNMLSYAQCKMQLQNLPYSNLFALVGPYSNEAAKVLGPVASDLRVPLLSPTANSPELESDENQYLLRFSPSFGYSVDAIYSLLRKLEVNKVILIYDSEDPLWTSAYFQLSHTLHNQSQCTHYESAYNSETINQILQRLETEKIRYLVPLMSPSKIKDFIGAIESSENIKRNDLRFILYGVGRNETFMMNMGAKANNSLIVEHSFVYTSNSDVKKFADDLNMSNNGQLGDLGNVSWITQYYEKNPKPVLVVNTTSRILDMVDKTLSVVKKVTEKMAEAVKECGQDCGKYRIHPSESRLRNLFVKDKDFYTHDTESIEKIEFNVYHYFNYNTDLKFELAAEIKKEEQGMETVMVKSLLDKPYEPYFAELKCPGLDTCCENPITTTPNAITSGQMTNTTTPSSTLNKNEVLVVYPLGQEITGAYFDDEREDNEYGTRMDLRHRWIIALGVLAGLGILSVIVFEIYILYMMLGTHMANKWRTMWLGQLLLFGVLLCYLVLFAYLPIPTKATCGITRFGVGVSYSICFAVLLVKLMVILTSRTSSDVLLPGDAESPNYLKGIYQFLMFIFAVGVQVVIDTQWLITVPPEAVRVISNNGEKVWVCNHYTWEAGKDMEDMKGWVRSNFENHLISLTYIMVLILINTILSLNAHGIITNHRESVFIGIAAGFSIPIWMAWGLVGGLNQDHDFAQEFGDACIAFGLFATATLILFTMFLPKVRQLVNMGVEGIYLEDDRDTYYAGSVIMAPSSYKGKGPNSVIYVNNQGIYSDPVVIGNGDPSKNPVANRLRHPGSTYSAPPVFAKKADSTYGGSRVLRVTDDLKGRHPQKPRTQSEAGFGSRPGSKHGTLTRSRSQTSLGAL</sequence>
<dbReference type="SUPFAM" id="SSF53822">
    <property type="entry name" value="Periplasmic binding protein-like I"/>
    <property type="match status" value="1"/>
</dbReference>
<feature type="transmembrane region" description="Helical" evidence="8">
    <location>
        <begin position="853"/>
        <end position="875"/>
    </location>
</feature>
<keyword evidence="2 8" id="KW-0812">Transmembrane</keyword>
<proteinExistence type="predicted"/>
<feature type="transmembrane region" description="Helical" evidence="8">
    <location>
        <begin position="679"/>
        <end position="700"/>
    </location>
</feature>
<gene>
    <name evidence="10" type="ORF">RRG08_017496</name>
</gene>
<dbReference type="InterPro" id="IPR017978">
    <property type="entry name" value="GPCR_3_C"/>
</dbReference>
<comment type="subcellular location">
    <subcellularLocation>
        <location evidence="1">Membrane</location>
        <topology evidence="1">Multi-pass membrane protein</topology>
    </subcellularLocation>
</comment>
<evidence type="ECO:0000313" key="11">
    <source>
        <dbReference type="Proteomes" id="UP001283361"/>
    </source>
</evidence>
<feature type="region of interest" description="Disordered" evidence="7">
    <location>
        <begin position="977"/>
        <end position="1019"/>
    </location>
</feature>
<dbReference type="Gene3D" id="3.40.50.2300">
    <property type="match status" value="2"/>
</dbReference>
<dbReference type="PROSITE" id="PS50259">
    <property type="entry name" value="G_PROTEIN_RECEP_F3_4"/>
    <property type="match status" value="1"/>
</dbReference>
<organism evidence="10 11">
    <name type="scientific">Elysia crispata</name>
    <name type="common">lettuce slug</name>
    <dbReference type="NCBI Taxonomy" id="231223"/>
    <lineage>
        <taxon>Eukaryota</taxon>
        <taxon>Metazoa</taxon>
        <taxon>Spiralia</taxon>
        <taxon>Lophotrochozoa</taxon>
        <taxon>Mollusca</taxon>
        <taxon>Gastropoda</taxon>
        <taxon>Heterobranchia</taxon>
        <taxon>Euthyneura</taxon>
        <taxon>Panpulmonata</taxon>
        <taxon>Sacoglossa</taxon>
        <taxon>Placobranchoidea</taxon>
        <taxon>Plakobranchidae</taxon>
        <taxon>Elysia</taxon>
    </lineage>
</organism>
<evidence type="ECO:0000256" key="4">
    <source>
        <dbReference type="ARBA" id="ARBA00023136"/>
    </source>
</evidence>
<evidence type="ECO:0000256" key="5">
    <source>
        <dbReference type="ARBA" id="ARBA00023170"/>
    </source>
</evidence>
<feature type="transmembrane region" description="Helical" evidence="8">
    <location>
        <begin position="721"/>
        <end position="738"/>
    </location>
</feature>
<dbReference type="EMBL" id="JAWDGP010001931">
    <property type="protein sequence ID" value="KAK3786899.1"/>
    <property type="molecule type" value="Genomic_DNA"/>
</dbReference>
<dbReference type="Pfam" id="PF01094">
    <property type="entry name" value="ANF_receptor"/>
    <property type="match status" value="1"/>
</dbReference>
<keyword evidence="3 8" id="KW-1133">Transmembrane helix</keyword>
<dbReference type="InterPro" id="IPR028082">
    <property type="entry name" value="Peripla_BP_I"/>
</dbReference>
<accession>A0AAE1DXR6</accession>
<keyword evidence="5" id="KW-0675">Receptor</keyword>
<dbReference type="InterPro" id="IPR000337">
    <property type="entry name" value="GPCR_3"/>
</dbReference>
<keyword evidence="6" id="KW-0325">Glycoprotein</keyword>
<evidence type="ECO:0000313" key="10">
    <source>
        <dbReference type="EMBL" id="KAK3786899.1"/>
    </source>
</evidence>
<feature type="transmembrane region" description="Helical" evidence="8">
    <location>
        <begin position="645"/>
        <end position="667"/>
    </location>
</feature>
<feature type="transmembrane region" description="Helical" evidence="8">
    <location>
        <begin position="821"/>
        <end position="841"/>
    </location>
</feature>
<reference evidence="10" key="1">
    <citation type="journal article" date="2023" name="G3 (Bethesda)">
        <title>A reference genome for the long-term kleptoplast-retaining sea slug Elysia crispata morphotype clarki.</title>
        <authorList>
            <person name="Eastman K.E."/>
            <person name="Pendleton A.L."/>
            <person name="Shaikh M.A."/>
            <person name="Suttiyut T."/>
            <person name="Ogas R."/>
            <person name="Tomko P."/>
            <person name="Gavelis G."/>
            <person name="Widhalm J.R."/>
            <person name="Wisecaver J.H."/>
        </authorList>
    </citation>
    <scope>NUCLEOTIDE SEQUENCE</scope>
    <source>
        <strain evidence="10">ECLA1</strain>
    </source>
</reference>
<dbReference type="InterPro" id="IPR001828">
    <property type="entry name" value="ANF_lig-bd_rcpt"/>
</dbReference>
<dbReference type="PRINTS" id="PR00248">
    <property type="entry name" value="GPCRMGR"/>
</dbReference>
<feature type="transmembrane region" description="Helical" evidence="8">
    <location>
        <begin position="606"/>
        <end position="633"/>
    </location>
</feature>
<evidence type="ECO:0000256" key="3">
    <source>
        <dbReference type="ARBA" id="ARBA00022989"/>
    </source>
</evidence>
<dbReference type="AlphaFoldDB" id="A0AAE1DXR6"/>
<feature type="domain" description="G-protein coupled receptors family 3 profile" evidence="9">
    <location>
        <begin position="646"/>
        <end position="882"/>
    </location>
</feature>
<evidence type="ECO:0000256" key="1">
    <source>
        <dbReference type="ARBA" id="ARBA00004141"/>
    </source>
</evidence>
<keyword evidence="4 8" id="KW-0472">Membrane</keyword>
<feature type="transmembrane region" description="Helical" evidence="8">
    <location>
        <begin position="790"/>
        <end position="809"/>
    </location>
</feature>
<feature type="compositionally biased region" description="Polar residues" evidence="7">
    <location>
        <begin position="1005"/>
        <end position="1019"/>
    </location>
</feature>
<keyword evidence="11" id="KW-1185">Reference proteome</keyword>
<dbReference type="Pfam" id="PF00003">
    <property type="entry name" value="7tm_3"/>
    <property type="match status" value="1"/>
</dbReference>
<dbReference type="CDD" id="cd13953">
    <property type="entry name" value="7tm_classC_mGluR-like"/>
    <property type="match status" value="1"/>
</dbReference>
<evidence type="ECO:0000259" key="9">
    <source>
        <dbReference type="PROSITE" id="PS50259"/>
    </source>
</evidence>
<comment type="caution">
    <text evidence="10">The sequence shown here is derived from an EMBL/GenBank/DDBJ whole genome shotgun (WGS) entry which is preliminary data.</text>
</comment>
<name>A0AAE1DXR6_9GAST</name>
<evidence type="ECO:0000256" key="6">
    <source>
        <dbReference type="ARBA" id="ARBA00023180"/>
    </source>
</evidence>
<dbReference type="Proteomes" id="UP001283361">
    <property type="component" value="Unassembled WGS sequence"/>
</dbReference>
<evidence type="ECO:0000256" key="2">
    <source>
        <dbReference type="ARBA" id="ARBA00022692"/>
    </source>
</evidence>
<dbReference type="GO" id="GO:0016020">
    <property type="term" value="C:membrane"/>
    <property type="evidence" value="ECO:0007669"/>
    <property type="project" value="UniProtKB-SubCell"/>
</dbReference>
<dbReference type="PANTHER" id="PTHR24060">
    <property type="entry name" value="METABOTROPIC GLUTAMATE RECEPTOR"/>
    <property type="match status" value="1"/>
</dbReference>
<evidence type="ECO:0000256" key="8">
    <source>
        <dbReference type="SAM" id="Phobius"/>
    </source>
</evidence>
<evidence type="ECO:0000256" key="7">
    <source>
        <dbReference type="SAM" id="MobiDB-lite"/>
    </source>
</evidence>
<feature type="region of interest" description="Disordered" evidence="7">
    <location>
        <begin position="939"/>
        <end position="960"/>
    </location>
</feature>
<dbReference type="GO" id="GO:0004930">
    <property type="term" value="F:G protein-coupled receptor activity"/>
    <property type="evidence" value="ECO:0007669"/>
    <property type="project" value="InterPro"/>
</dbReference>
<dbReference type="InterPro" id="IPR050726">
    <property type="entry name" value="mGluR"/>
</dbReference>
<protein>
    <recommendedName>
        <fullName evidence="9">G-protein coupled receptors family 3 profile domain-containing protein</fullName>
    </recommendedName>
</protein>